<feature type="transmembrane region" description="Helical" evidence="6">
    <location>
        <begin position="151"/>
        <end position="170"/>
    </location>
</feature>
<evidence type="ECO:0000256" key="2">
    <source>
        <dbReference type="ARBA" id="ARBA00007362"/>
    </source>
</evidence>
<feature type="transmembrane region" description="Helical" evidence="6">
    <location>
        <begin position="213"/>
        <end position="235"/>
    </location>
</feature>
<dbReference type="Proteomes" id="UP000318661">
    <property type="component" value="Unassembled WGS sequence"/>
</dbReference>
<dbReference type="AlphaFoldDB" id="A0A537LYI7"/>
<reference evidence="10 11" key="1">
    <citation type="journal article" date="2019" name="Nat. Microbiol.">
        <title>Mediterranean grassland soil C-N compound turnover is dependent on rainfall and depth, and is mediated by genomically divergent microorganisms.</title>
        <authorList>
            <person name="Diamond S."/>
            <person name="Andeer P.F."/>
            <person name="Li Z."/>
            <person name="Crits-Christoph A."/>
            <person name="Burstein D."/>
            <person name="Anantharaman K."/>
            <person name="Lane K.R."/>
            <person name="Thomas B.C."/>
            <person name="Pan C."/>
            <person name="Northen T.R."/>
            <person name="Banfield J.F."/>
        </authorList>
    </citation>
    <scope>NUCLEOTIDE SEQUENCE [LARGE SCALE GENOMIC DNA]</scope>
    <source>
        <strain evidence="9">NP_1</strain>
        <strain evidence="8">NP_2</strain>
    </source>
</reference>
<comment type="subcellular location">
    <subcellularLocation>
        <location evidence="1">Membrane</location>
        <topology evidence="1">Multi-pass membrane protein</topology>
    </subcellularLocation>
</comment>
<evidence type="ECO:0000256" key="6">
    <source>
        <dbReference type="SAM" id="Phobius"/>
    </source>
</evidence>
<feature type="transmembrane region" description="Helical" evidence="6">
    <location>
        <begin position="121"/>
        <end position="139"/>
    </location>
</feature>
<feature type="domain" description="EamA" evidence="7">
    <location>
        <begin position="8"/>
        <end position="138"/>
    </location>
</feature>
<feature type="transmembrane region" description="Helical" evidence="6">
    <location>
        <begin position="94"/>
        <end position="114"/>
    </location>
</feature>
<evidence type="ECO:0000256" key="3">
    <source>
        <dbReference type="ARBA" id="ARBA00022692"/>
    </source>
</evidence>
<dbReference type="GO" id="GO:0016020">
    <property type="term" value="C:membrane"/>
    <property type="evidence" value="ECO:0007669"/>
    <property type="project" value="UniProtKB-SubCell"/>
</dbReference>
<dbReference type="PANTHER" id="PTHR32322">
    <property type="entry name" value="INNER MEMBRANE TRANSPORTER"/>
    <property type="match status" value="1"/>
</dbReference>
<dbReference type="InterPro" id="IPR050638">
    <property type="entry name" value="AA-Vitamin_Transporters"/>
</dbReference>
<dbReference type="EMBL" id="VBAJ01000148">
    <property type="protein sequence ID" value="TMJ07828.1"/>
    <property type="molecule type" value="Genomic_DNA"/>
</dbReference>
<dbReference type="Proteomes" id="UP000315217">
    <property type="component" value="Unassembled WGS sequence"/>
</dbReference>
<organism evidence="9 10">
    <name type="scientific">Candidatus Segetimicrobium genomatis</name>
    <dbReference type="NCBI Taxonomy" id="2569760"/>
    <lineage>
        <taxon>Bacteria</taxon>
        <taxon>Bacillati</taxon>
        <taxon>Candidatus Sysuimicrobiota</taxon>
        <taxon>Candidatus Sysuimicrobiia</taxon>
        <taxon>Candidatus Sysuimicrobiales</taxon>
        <taxon>Candidatus Segetimicrobiaceae</taxon>
        <taxon>Candidatus Segetimicrobium</taxon>
    </lineage>
</organism>
<evidence type="ECO:0000313" key="11">
    <source>
        <dbReference type="Proteomes" id="UP000318661"/>
    </source>
</evidence>
<keyword evidence="4 6" id="KW-1133">Transmembrane helix</keyword>
<feature type="domain" description="EamA" evidence="7">
    <location>
        <begin position="152"/>
        <end position="287"/>
    </location>
</feature>
<dbReference type="SUPFAM" id="SSF103481">
    <property type="entry name" value="Multidrug resistance efflux transporter EmrE"/>
    <property type="match status" value="2"/>
</dbReference>
<evidence type="ECO:0000313" key="9">
    <source>
        <dbReference type="EMBL" id="TMJ12657.1"/>
    </source>
</evidence>
<dbReference type="InterPro" id="IPR037185">
    <property type="entry name" value="EmrE-like"/>
</dbReference>
<dbReference type="InterPro" id="IPR000620">
    <property type="entry name" value="EamA_dom"/>
</dbReference>
<keyword evidence="5 6" id="KW-0472">Membrane</keyword>
<comment type="similarity">
    <text evidence="2">Belongs to the EamA transporter family.</text>
</comment>
<feature type="transmembrane region" description="Helical" evidence="6">
    <location>
        <begin position="247"/>
        <end position="264"/>
    </location>
</feature>
<sequence length="297" mass="32402">MRLKEWGAFWLLGCIWGSSFLWIKIAVGEIGPATLAAIRLFVGLIGLLLVTRLQRQAFPRTAAYLPAYLFMGAFNTAIPFILIPWGETRIDSGLAAILNATVPLFTIVIAHFWLSDERFTPTRLAGLLIGFAGVVLLMSRDLGAGAIARGIWGQVAVLAASLSYAVAATFSRRHLRGHPPLLQATMVVLFADLFAWLTVFAGERPVRLPALPVTWFALIWLGVLGSCTAYLLYFYLINAWGPTRASLVTYVFPVIGLLLGLIFLNEHADWRLLAGSGLVVAGIAVVNLRQMIGNARP</sequence>
<dbReference type="Pfam" id="PF00892">
    <property type="entry name" value="EamA"/>
    <property type="match status" value="2"/>
</dbReference>
<evidence type="ECO:0000313" key="10">
    <source>
        <dbReference type="Proteomes" id="UP000315217"/>
    </source>
</evidence>
<feature type="transmembrane region" description="Helical" evidence="6">
    <location>
        <begin position="182"/>
        <end position="201"/>
    </location>
</feature>
<accession>A0A537LYI7</accession>
<feature type="transmembrane region" description="Helical" evidence="6">
    <location>
        <begin position="33"/>
        <end position="50"/>
    </location>
</feature>
<evidence type="ECO:0000256" key="5">
    <source>
        <dbReference type="ARBA" id="ARBA00023136"/>
    </source>
</evidence>
<feature type="transmembrane region" description="Helical" evidence="6">
    <location>
        <begin position="62"/>
        <end position="82"/>
    </location>
</feature>
<feature type="transmembrane region" description="Helical" evidence="6">
    <location>
        <begin position="270"/>
        <end position="288"/>
    </location>
</feature>
<dbReference type="PANTHER" id="PTHR32322:SF9">
    <property type="entry name" value="AMINO-ACID METABOLITE EFFLUX PUMP-RELATED"/>
    <property type="match status" value="1"/>
</dbReference>
<evidence type="ECO:0000256" key="4">
    <source>
        <dbReference type="ARBA" id="ARBA00022989"/>
    </source>
</evidence>
<evidence type="ECO:0000256" key="1">
    <source>
        <dbReference type="ARBA" id="ARBA00004141"/>
    </source>
</evidence>
<comment type="caution">
    <text evidence="9">The sequence shown here is derived from an EMBL/GenBank/DDBJ whole genome shotgun (WGS) entry which is preliminary data.</text>
</comment>
<evidence type="ECO:0000313" key="8">
    <source>
        <dbReference type="EMBL" id="TMJ07828.1"/>
    </source>
</evidence>
<proteinExistence type="inferred from homology"/>
<evidence type="ECO:0000259" key="7">
    <source>
        <dbReference type="Pfam" id="PF00892"/>
    </source>
</evidence>
<dbReference type="EMBL" id="VBAI01000017">
    <property type="protein sequence ID" value="TMJ12657.1"/>
    <property type="molecule type" value="Genomic_DNA"/>
</dbReference>
<protein>
    <submittedName>
        <fullName evidence="9">EamA family transporter</fullName>
    </submittedName>
</protein>
<name>A0A537LYI7_9BACT</name>
<feature type="transmembrane region" description="Helical" evidence="6">
    <location>
        <begin position="7"/>
        <end position="27"/>
    </location>
</feature>
<keyword evidence="3 6" id="KW-0812">Transmembrane</keyword>
<gene>
    <name evidence="9" type="ORF">E6G98_02405</name>
    <name evidence="8" type="ORF">E6G99_05675</name>
</gene>